<feature type="transmembrane region" description="Helical" evidence="1">
    <location>
        <begin position="444"/>
        <end position="465"/>
    </location>
</feature>
<dbReference type="InterPro" id="IPR027417">
    <property type="entry name" value="P-loop_NTPase"/>
</dbReference>
<dbReference type="Pfam" id="PF06744">
    <property type="entry name" value="IcmF_C"/>
    <property type="match status" value="1"/>
</dbReference>
<feature type="domain" description="IcmF-related" evidence="3">
    <location>
        <begin position="503"/>
        <end position="801"/>
    </location>
</feature>
<dbReference type="InterPro" id="IPR009612">
    <property type="entry name" value="IcmF-rel"/>
</dbReference>
<keyword evidence="1" id="KW-0472">Membrane</keyword>
<feature type="domain" description="Type VI secretion system component TssM1 N-terminal" evidence="4">
    <location>
        <begin position="193"/>
        <end position="446"/>
    </location>
</feature>
<evidence type="ECO:0000259" key="3">
    <source>
        <dbReference type="Pfam" id="PF06761"/>
    </source>
</evidence>
<feature type="transmembrane region" description="Helical" evidence="1">
    <location>
        <begin position="48"/>
        <end position="67"/>
    </location>
</feature>
<dbReference type="Gene3D" id="3.40.50.300">
    <property type="entry name" value="P-loop containing nucleotide triphosphate hydrolases"/>
    <property type="match status" value="1"/>
</dbReference>
<proteinExistence type="predicted"/>
<dbReference type="PANTHER" id="PTHR36153">
    <property type="entry name" value="INNER MEMBRANE PROTEIN-RELATED"/>
    <property type="match status" value="1"/>
</dbReference>
<dbReference type="InterPro" id="IPR010623">
    <property type="entry name" value="IcmF_C"/>
</dbReference>
<dbReference type="EMBL" id="QPJL01000001">
    <property type="protein sequence ID" value="RCW88610.1"/>
    <property type="molecule type" value="Genomic_DNA"/>
</dbReference>
<evidence type="ECO:0000313" key="5">
    <source>
        <dbReference type="EMBL" id="RCW88610.1"/>
    </source>
</evidence>
<dbReference type="InterPro" id="IPR053156">
    <property type="entry name" value="T6SS_TssM-like"/>
</dbReference>
<gene>
    <name evidence="5" type="ORF">DFP89_10142</name>
</gene>
<organism evidence="5 6">
    <name type="scientific">Paracoccus lutimaris</name>
    <dbReference type="NCBI Taxonomy" id="1490030"/>
    <lineage>
        <taxon>Bacteria</taxon>
        <taxon>Pseudomonadati</taxon>
        <taxon>Pseudomonadota</taxon>
        <taxon>Alphaproteobacteria</taxon>
        <taxon>Rhodobacterales</taxon>
        <taxon>Paracoccaceae</taxon>
        <taxon>Paracoccus</taxon>
    </lineage>
</organism>
<protein>
    <submittedName>
        <fullName evidence="5">Type VI secretion system protein ImpL</fullName>
    </submittedName>
</protein>
<feature type="transmembrane region" description="Helical" evidence="1">
    <location>
        <begin position="12"/>
        <end position="33"/>
    </location>
</feature>
<dbReference type="SUPFAM" id="SSF52540">
    <property type="entry name" value="P-loop containing nucleoside triphosphate hydrolases"/>
    <property type="match status" value="1"/>
</dbReference>
<evidence type="ECO:0000256" key="1">
    <source>
        <dbReference type="SAM" id="Phobius"/>
    </source>
</evidence>
<dbReference type="NCBIfam" id="TIGR03348">
    <property type="entry name" value="VI_IcmF"/>
    <property type="match status" value="1"/>
</dbReference>
<evidence type="ECO:0000259" key="4">
    <source>
        <dbReference type="Pfam" id="PF14331"/>
    </source>
</evidence>
<keyword evidence="1" id="KW-0812">Transmembrane</keyword>
<dbReference type="AlphaFoldDB" id="A0A368Z827"/>
<accession>A0A368Z827</accession>
<comment type="caution">
    <text evidence="5">The sequence shown here is derived from an EMBL/GenBank/DDBJ whole genome shotgun (WGS) entry which is preliminary data.</text>
</comment>
<dbReference type="OrthoDB" id="9758229at2"/>
<dbReference type="PANTHER" id="PTHR36153:SF1">
    <property type="entry name" value="TYPE VI SECRETION SYSTEM COMPONENT TSSM1"/>
    <property type="match status" value="1"/>
</dbReference>
<name>A0A368Z827_9RHOB</name>
<reference evidence="5 6" key="1">
    <citation type="submission" date="2018-07" db="EMBL/GenBank/DDBJ databases">
        <title>Genomic Encyclopedia of Type Strains, Phase III (KMG-III): the genomes of soil and plant-associated and newly described type strains.</title>
        <authorList>
            <person name="Whitman W."/>
        </authorList>
    </citation>
    <scope>NUCLEOTIDE SEQUENCE [LARGE SCALE GENOMIC DNA]</scope>
    <source>
        <strain evidence="5 6">CECT 8525</strain>
    </source>
</reference>
<evidence type="ECO:0000259" key="2">
    <source>
        <dbReference type="Pfam" id="PF06744"/>
    </source>
</evidence>
<dbReference type="Proteomes" id="UP000253345">
    <property type="component" value="Unassembled WGS sequence"/>
</dbReference>
<dbReference type="InterPro" id="IPR017731">
    <property type="entry name" value="TssM1-like"/>
</dbReference>
<dbReference type="Pfam" id="PF14331">
    <property type="entry name" value="IcmF-related_N"/>
    <property type="match status" value="1"/>
</dbReference>
<keyword evidence="1" id="KW-1133">Transmembrane helix</keyword>
<feature type="domain" description="Type VI secretion system IcmF C-terminal" evidence="2">
    <location>
        <begin position="1057"/>
        <end position="1163"/>
    </location>
</feature>
<dbReference type="Pfam" id="PF06761">
    <property type="entry name" value="IcmF-related"/>
    <property type="match status" value="1"/>
</dbReference>
<keyword evidence="6" id="KW-1185">Reference proteome</keyword>
<evidence type="ECO:0000313" key="6">
    <source>
        <dbReference type="Proteomes" id="UP000253345"/>
    </source>
</evidence>
<dbReference type="RefSeq" id="WP_114347370.1">
    <property type="nucleotide sequence ID" value="NZ_QPJL01000001.1"/>
</dbReference>
<dbReference type="InterPro" id="IPR025743">
    <property type="entry name" value="TssM1_N"/>
</dbReference>
<sequence length="1182" mass="128923">MRVLKKIFGFLFSRFLWTLIGIAVLCTLIWFYGPLISVGDMQPLAADLTRLVVIAVIIILWLVSMLIRQMRAASANRVFVTELAAAPPRTAGPGEENLAEVHGKFQGILEQMKRSKLGGRKFLRDMPWYVIIGPPGTGKTKALRQSGLHFPIDLSDDLKGIGGTRNCDWFFTEDAVLIDTAGRYVQQQSDPDADAAEWKGFMQMLVRHRGRRALNGVILTLSVQELAGDNVSIREHGREIRKRLAELRQETGLKLPVYLMITKADLVPGFEEFFGDLNSRQREQVWGATLGTADRVDEMTVEREMKVLQEALEKRMTERIADDLPLSQRAEVFRFPSQLDLLTGPLKVLVEAIFGESRYEESPWLRGIYFTSATQEGSPIDRMVAGIAGSLGLSPPAPEARRHGEKRSFFLRNLLIEVIFPEAGLGRFDPRAEERRRWIWRGTLAASVAVVVLLGTLFLFSYLRWNGALRDQERQLADLTARLANIAARQAPTDPLDLNLALDAATEVRNAATPAPVGALTALGPGAGPELQQVDTIAYDRTLRNILEPRMVALLEATMWRHSRDPEFLLDALKAYQMLTGQAPYDADFLAAFWQEKLPQYAPIDAFPTDESLNHQLAAIDRMRSEESKIKPDPQLVAVALESICTIPLAVRAYRSLRSDPAVAGLAEWVPAEKAGPNGASVLTRVSEKSLRTGLPGAFTYAGFHEVVLPLVPEVAAQATLDRAVFAGGCNESAEASADTLETDILKLYYDDSIAQWDGFLRDVRLTPINDLAEAQRNLKDLSSADSALKRLLEAVVAETDLARPVAPEAEAIDTAAAQQAGMKAAAKLGKLGKLVKAGSKIVGKPGAEAEAPPPPPGQPVSDHFAAIRATVQEVDGKPPLLGDAVTALAALSNELQTVAASPDPQSALLARGGLPQLTGSIANEAARLPDPIDKWVAGIAGDTISVTREAVIAQLNARWRADVQPFCQSATAGRYPFDQSSAIDVNTQDFQRLFGPGGLIDGFTNDNLQAYIDTTVRPWAWRADFGLDNALLAPFERARSMRDALFPGGSGPVMAFSLEPKDLSANASRVTLNVDGQVLTYFNAAARPEPMTWPGRDGTNMVTLSFAPVDGSAEVITSQTGSWAFLRLLRGGQLSKSAQPDVFSLRLSARGFSASFDLRANSVENPFDLTMFSGFSCPRGF</sequence>